<dbReference type="EMBL" id="JACAQA010000002">
    <property type="protein sequence ID" value="NWB83445.1"/>
    <property type="molecule type" value="Genomic_DNA"/>
</dbReference>
<organism evidence="1 2">
    <name type="scientific">Pseudomonas gingeri</name>
    <dbReference type="NCBI Taxonomy" id="117681"/>
    <lineage>
        <taxon>Bacteria</taxon>
        <taxon>Pseudomonadati</taxon>
        <taxon>Pseudomonadota</taxon>
        <taxon>Gammaproteobacteria</taxon>
        <taxon>Pseudomonadales</taxon>
        <taxon>Pseudomonadaceae</taxon>
        <taxon>Pseudomonas</taxon>
    </lineage>
</organism>
<evidence type="ECO:0000313" key="1">
    <source>
        <dbReference type="EMBL" id="NWB83445.1"/>
    </source>
</evidence>
<dbReference type="Proteomes" id="UP000522864">
    <property type="component" value="Unassembled WGS sequence"/>
</dbReference>
<reference evidence="1 2" key="1">
    <citation type="submission" date="2020-04" db="EMBL/GenBank/DDBJ databases">
        <title>Molecular characterization of pseudomonads from Agaricus bisporus reveal novel blotch 2 pathogens in Western Europe.</title>
        <authorList>
            <person name="Taparia T."/>
            <person name="Krijger M."/>
            <person name="Haynes E."/>
            <person name="Elpinstone J.G."/>
            <person name="Noble R."/>
            <person name="Van Der Wolf J."/>
        </authorList>
    </citation>
    <scope>NUCLEOTIDE SEQUENCE [LARGE SCALE GENOMIC DNA]</scope>
    <source>
        <strain evidence="1 2">G9001</strain>
    </source>
</reference>
<dbReference type="RefSeq" id="WP_177098693.1">
    <property type="nucleotide sequence ID" value="NZ_JACAQA010000002.1"/>
</dbReference>
<gene>
    <name evidence="1" type="ORF">HX830_01010</name>
</gene>
<evidence type="ECO:0000313" key="2">
    <source>
        <dbReference type="Proteomes" id="UP000522864"/>
    </source>
</evidence>
<proteinExistence type="predicted"/>
<dbReference type="AlphaFoldDB" id="A0A7Y8BPF4"/>
<name>A0A7Y8BPF4_9PSED</name>
<accession>A0A7Y8BPF4</accession>
<comment type="caution">
    <text evidence="1">The sequence shown here is derived from an EMBL/GenBank/DDBJ whole genome shotgun (WGS) entry which is preliminary data.</text>
</comment>
<sequence length="130" mass="14876">MKPIKIKILINNEKQTATLACNTKTTSMKLIIDGAPEETYIADDFYECLGKIRKEHQNITFLCKGSKINVRPSSMSSQMSLGIKAYELTLGKPSSPKDLVDIFDYEENDLTNSREEQEAFYMKWRETPKS</sequence>
<protein>
    <submittedName>
        <fullName evidence="1">Uncharacterized protein</fullName>
    </submittedName>
</protein>